<proteinExistence type="predicted"/>
<dbReference type="Proteomes" id="UP000033961">
    <property type="component" value="Chromosome I"/>
</dbReference>
<evidence type="ECO:0000313" key="2">
    <source>
        <dbReference type="Proteomes" id="UP000033961"/>
    </source>
</evidence>
<protein>
    <submittedName>
        <fullName evidence="1">Uncharacterized protein</fullName>
    </submittedName>
</protein>
<name>A0A2P1QWS2_9LEPT</name>
<reference evidence="1 2" key="1">
    <citation type="journal article" date="2015" name="Genome Announc.">
        <title>Draft Genome Sequences of Leptospira santarosai Strains U160, U164, and U233, Isolated from Asymptomatic Cattle.</title>
        <authorList>
            <person name="Kremer F.S."/>
            <person name="Eslabao M.R."/>
            <person name="Provisor M."/>
            <person name="Woloski R.D."/>
            <person name="Ramires O.V."/>
            <person name="Moreno L.Z."/>
            <person name="Moreno A.M."/>
            <person name="Hamond C."/>
            <person name="Lilenbaum W."/>
            <person name="Dellagostin O.A."/>
        </authorList>
    </citation>
    <scope>NUCLEOTIDE SEQUENCE [LARGE SCALE GENOMIC DNA]</scope>
    <source>
        <strain evidence="1 2">U160</strain>
    </source>
</reference>
<gene>
    <name evidence="1" type="ORF">XB16_3061</name>
</gene>
<organism evidence="1 2">
    <name type="scientific">Leptospira santarosai</name>
    <dbReference type="NCBI Taxonomy" id="28183"/>
    <lineage>
        <taxon>Bacteria</taxon>
        <taxon>Pseudomonadati</taxon>
        <taxon>Spirochaetota</taxon>
        <taxon>Spirochaetia</taxon>
        <taxon>Leptospirales</taxon>
        <taxon>Leptospiraceae</taxon>
        <taxon>Leptospira</taxon>
    </lineage>
</organism>
<evidence type="ECO:0000313" key="1">
    <source>
        <dbReference type="EMBL" id="AVQ13360.1"/>
    </source>
</evidence>
<sequence>MPKGRLSKFRAFRLSSSSLIFLIKEKETQCLRSLRITRPLTLFAELNDTALYGSQCQALGYAVSI</sequence>
<accession>A0A2P1QWS2</accession>
<dbReference type="EMBL" id="CP027843">
    <property type="protein sequence ID" value="AVQ13360.1"/>
    <property type="molecule type" value="Genomic_DNA"/>
</dbReference>
<dbReference type="AlphaFoldDB" id="A0A2P1QWS2"/>